<reference evidence="2 3" key="1">
    <citation type="journal article" date="2014" name="Int. J. Syst. Evol. Microbiol.">
        <title>Complete genome sequence of Corynebacterium casei LMG S-19264T (=DSM 44701T), isolated from a smear-ripened cheese.</title>
        <authorList>
            <consortium name="US DOE Joint Genome Institute (JGI-PGF)"/>
            <person name="Walter F."/>
            <person name="Albersmeier A."/>
            <person name="Kalinowski J."/>
            <person name="Ruckert C."/>
        </authorList>
    </citation>
    <scope>NUCLEOTIDE SEQUENCE [LARGE SCALE GENOMIC DNA]</scope>
    <source>
        <strain evidence="2 3">CGMCC 4.7215</strain>
    </source>
</reference>
<dbReference type="InterPro" id="IPR001173">
    <property type="entry name" value="Glyco_trans_2-like"/>
</dbReference>
<dbReference type="GO" id="GO:0016757">
    <property type="term" value="F:glycosyltransferase activity"/>
    <property type="evidence" value="ECO:0007669"/>
    <property type="project" value="UniProtKB-KW"/>
</dbReference>
<dbReference type="SUPFAM" id="SSF53448">
    <property type="entry name" value="Nucleotide-diphospho-sugar transferases"/>
    <property type="match status" value="1"/>
</dbReference>
<feature type="domain" description="Glycosyltransferase 2-like" evidence="1">
    <location>
        <begin position="18"/>
        <end position="120"/>
    </location>
</feature>
<evidence type="ECO:0000259" key="1">
    <source>
        <dbReference type="Pfam" id="PF00535"/>
    </source>
</evidence>
<dbReference type="Pfam" id="PF00535">
    <property type="entry name" value="Glycos_transf_2"/>
    <property type="match status" value="1"/>
</dbReference>
<gene>
    <name evidence="2" type="ORF">ACFQJ7_15430</name>
</gene>
<dbReference type="AlphaFoldDB" id="A0ABD5X816"/>
<dbReference type="RefSeq" id="WP_267637969.1">
    <property type="nucleotide sequence ID" value="NZ_JAODIY010000011.1"/>
</dbReference>
<dbReference type="EMBL" id="JBHSZQ010000050">
    <property type="protein sequence ID" value="MFC7127391.1"/>
    <property type="molecule type" value="Genomic_DNA"/>
</dbReference>
<organism evidence="2 3">
    <name type="scientific">Halovenus rubra</name>
    <dbReference type="NCBI Taxonomy" id="869890"/>
    <lineage>
        <taxon>Archaea</taxon>
        <taxon>Methanobacteriati</taxon>
        <taxon>Methanobacteriota</taxon>
        <taxon>Stenosarchaea group</taxon>
        <taxon>Halobacteria</taxon>
        <taxon>Halobacteriales</taxon>
        <taxon>Haloarculaceae</taxon>
        <taxon>Halovenus</taxon>
    </lineage>
</organism>
<evidence type="ECO:0000313" key="2">
    <source>
        <dbReference type="EMBL" id="MFC7127391.1"/>
    </source>
</evidence>
<dbReference type="Proteomes" id="UP001596414">
    <property type="component" value="Unassembled WGS sequence"/>
</dbReference>
<keyword evidence="2" id="KW-0328">Glycosyltransferase</keyword>
<dbReference type="EC" id="2.4.-.-" evidence="2"/>
<proteinExistence type="predicted"/>
<dbReference type="PANTHER" id="PTHR10859:SF91">
    <property type="entry name" value="DOLICHYL-PHOSPHATE BETA-GLUCOSYLTRANSFERASE"/>
    <property type="match status" value="1"/>
</dbReference>
<sequence length="254" mass="27859">MASTIGLVVPAYKPDVEQLSAYIDDIVSEIEPETVRIELDAATEETVNQLSALPAEVASVPYRRGKGAAVTSGFEALETDILSFADADGATPAAELARVVNTVNEPYCDLAVGSRRHPESTVATHQTFARRHLGDTFAWIARKLLTVDIHDFQCGAKAITADGWAQVRDHLYKPGFAWDIELIAIAGAQGVHVEEVPIEWHDRPNSTVSPVNDSFRLAQTLLDARHRAKQLRDSRLHTAIAEHREQPPALVEQE</sequence>
<evidence type="ECO:0000313" key="3">
    <source>
        <dbReference type="Proteomes" id="UP001596414"/>
    </source>
</evidence>
<dbReference type="InterPro" id="IPR029044">
    <property type="entry name" value="Nucleotide-diphossugar_trans"/>
</dbReference>
<dbReference type="Gene3D" id="3.90.550.10">
    <property type="entry name" value="Spore Coat Polysaccharide Biosynthesis Protein SpsA, Chain A"/>
    <property type="match status" value="1"/>
</dbReference>
<keyword evidence="2" id="KW-0808">Transferase</keyword>
<name>A0ABD5X816_9EURY</name>
<comment type="caution">
    <text evidence="2">The sequence shown here is derived from an EMBL/GenBank/DDBJ whole genome shotgun (WGS) entry which is preliminary data.</text>
</comment>
<accession>A0ABD5X816</accession>
<dbReference type="PANTHER" id="PTHR10859">
    <property type="entry name" value="GLYCOSYL TRANSFERASE"/>
    <property type="match status" value="1"/>
</dbReference>
<protein>
    <submittedName>
        <fullName evidence="2">Glycosyltransferase</fullName>
        <ecNumber evidence="2">2.4.-.-</ecNumber>
    </submittedName>
</protein>